<evidence type="ECO:0000259" key="1">
    <source>
        <dbReference type="Pfam" id="PF00533"/>
    </source>
</evidence>
<evidence type="ECO:0000313" key="4">
    <source>
        <dbReference type="Proteomes" id="UP001642409"/>
    </source>
</evidence>
<dbReference type="SUPFAM" id="SSF52113">
    <property type="entry name" value="BRCT domain"/>
    <property type="match status" value="1"/>
</dbReference>
<feature type="domain" description="BRCT" evidence="1">
    <location>
        <begin position="10"/>
        <end position="85"/>
    </location>
</feature>
<evidence type="ECO:0000313" key="2">
    <source>
        <dbReference type="EMBL" id="CAI9955613.1"/>
    </source>
</evidence>
<dbReference type="InterPro" id="IPR001357">
    <property type="entry name" value="BRCT_dom"/>
</dbReference>
<proteinExistence type="predicted"/>
<dbReference type="EMBL" id="CATOUU010000865">
    <property type="protein sequence ID" value="CAI9955613.1"/>
    <property type="molecule type" value="Genomic_DNA"/>
</dbReference>
<protein>
    <submittedName>
        <fullName evidence="2">Subunit 1</fullName>
    </submittedName>
</protein>
<dbReference type="AlphaFoldDB" id="A0AA86QCS6"/>
<keyword evidence="4" id="KW-1185">Reference proteome</keyword>
<dbReference type="InterPro" id="IPR036420">
    <property type="entry name" value="BRCT_dom_sf"/>
</dbReference>
<gene>
    <name evidence="2" type="ORF">HINF_LOCUS43258</name>
    <name evidence="3" type="ORF">HINF_LOCUS5445</name>
</gene>
<dbReference type="EMBL" id="CAXDID020000010">
    <property type="protein sequence ID" value="CAL5979298.1"/>
    <property type="molecule type" value="Genomic_DNA"/>
</dbReference>
<reference evidence="2" key="1">
    <citation type="submission" date="2023-06" db="EMBL/GenBank/DDBJ databases">
        <authorList>
            <person name="Kurt Z."/>
        </authorList>
    </citation>
    <scope>NUCLEOTIDE SEQUENCE</scope>
</reference>
<dbReference type="Proteomes" id="UP001642409">
    <property type="component" value="Unassembled WGS sequence"/>
</dbReference>
<name>A0AA86QCS6_9EUKA</name>
<dbReference type="Pfam" id="PF00533">
    <property type="entry name" value="BRCT"/>
    <property type="match status" value="1"/>
</dbReference>
<comment type="caution">
    <text evidence="2">The sequence shown here is derived from an EMBL/GenBank/DDBJ whole genome shotgun (WGS) entry which is preliminary data.</text>
</comment>
<evidence type="ECO:0000313" key="3">
    <source>
        <dbReference type="EMBL" id="CAL5979298.1"/>
    </source>
</evidence>
<organism evidence="2">
    <name type="scientific">Hexamita inflata</name>
    <dbReference type="NCBI Taxonomy" id="28002"/>
    <lineage>
        <taxon>Eukaryota</taxon>
        <taxon>Metamonada</taxon>
        <taxon>Diplomonadida</taxon>
        <taxon>Hexamitidae</taxon>
        <taxon>Hexamitinae</taxon>
        <taxon>Hexamita</taxon>
    </lineage>
</organism>
<sequence>MNALIPRGSQKCLENMLFVRTGELYVMTDQQLFAYMIAYGAKLASSVTASTDFLIVGNAPGETKLRASDKHNTPQITEDDFYNLIVKVTREDGQEPELVDYIKALKPLENVKAKQVKVVQTDLWTLEKLGVLRLYIQNNDLNYKKLAKELNFTQAVIKAKIKQLSETQ</sequence>
<reference evidence="3 4" key="2">
    <citation type="submission" date="2024-07" db="EMBL/GenBank/DDBJ databases">
        <authorList>
            <person name="Akdeniz Z."/>
        </authorList>
    </citation>
    <scope>NUCLEOTIDE SEQUENCE [LARGE SCALE GENOMIC DNA]</scope>
</reference>
<accession>A0AA86QCS6</accession>
<dbReference type="Gene3D" id="3.40.50.10190">
    <property type="entry name" value="BRCT domain"/>
    <property type="match status" value="1"/>
</dbReference>